<dbReference type="Pfam" id="PF01535">
    <property type="entry name" value="PPR"/>
    <property type="match status" value="2"/>
</dbReference>
<dbReference type="InterPro" id="IPR002885">
    <property type="entry name" value="PPR_rpt"/>
</dbReference>
<feature type="region of interest" description="Disordered" evidence="8">
    <location>
        <begin position="364"/>
        <end position="415"/>
    </location>
</feature>
<evidence type="ECO:0000256" key="6">
    <source>
        <dbReference type="ARBA" id="ARBA00022694"/>
    </source>
</evidence>
<dbReference type="InterPro" id="IPR011990">
    <property type="entry name" value="TPR-like_helical_dom_sf"/>
</dbReference>
<proteinExistence type="predicted"/>
<dbReference type="SUPFAM" id="SSF53335">
    <property type="entry name" value="S-adenosyl-L-methionine-dependent methyltransferases"/>
    <property type="match status" value="1"/>
</dbReference>
<dbReference type="PROSITE" id="PS51375">
    <property type="entry name" value="PPR"/>
    <property type="match status" value="1"/>
</dbReference>
<keyword evidence="10" id="KW-1185">Reference proteome</keyword>
<dbReference type="EMBL" id="JALLAZ020001347">
    <property type="protein sequence ID" value="KAL3776543.1"/>
    <property type="molecule type" value="Genomic_DNA"/>
</dbReference>
<name>A0ABD3NMK4_9STRA</name>
<reference evidence="9 10" key="1">
    <citation type="submission" date="2024-10" db="EMBL/GenBank/DDBJ databases">
        <title>Updated reference genomes for cyclostephanoid diatoms.</title>
        <authorList>
            <person name="Roberts W.R."/>
            <person name="Alverson A.J."/>
        </authorList>
    </citation>
    <scope>NUCLEOTIDE SEQUENCE [LARGE SCALE GENOMIC DNA]</scope>
    <source>
        <strain evidence="9 10">AJA276-08</strain>
    </source>
</reference>
<keyword evidence="6" id="KW-0819">tRNA processing</keyword>
<dbReference type="PANTHER" id="PTHR23417">
    <property type="entry name" value="3-DEOXY-D-MANNO-OCTULOSONIC-ACID TRANSFERASE/TRNA GUANINE-N 7 - -METHYLTRANSFERASE"/>
    <property type="match status" value="1"/>
</dbReference>
<dbReference type="Pfam" id="PF02390">
    <property type="entry name" value="Methyltransf_4"/>
    <property type="match status" value="1"/>
</dbReference>
<feature type="compositionally biased region" description="Basic and acidic residues" evidence="8">
    <location>
        <begin position="829"/>
        <end position="864"/>
    </location>
</feature>
<keyword evidence="3" id="KW-0489">Methyltransferase</keyword>
<dbReference type="InterPro" id="IPR029063">
    <property type="entry name" value="SAM-dependent_MTases_sf"/>
</dbReference>
<dbReference type="Gene3D" id="1.25.40.10">
    <property type="entry name" value="Tetratricopeptide repeat domain"/>
    <property type="match status" value="1"/>
</dbReference>
<feature type="repeat" description="PPR" evidence="7">
    <location>
        <begin position="91"/>
        <end position="125"/>
    </location>
</feature>
<dbReference type="NCBIfam" id="TIGR00756">
    <property type="entry name" value="PPR"/>
    <property type="match status" value="1"/>
</dbReference>
<evidence type="ECO:0000256" key="5">
    <source>
        <dbReference type="ARBA" id="ARBA00022691"/>
    </source>
</evidence>
<comment type="catalytic activity">
    <reaction evidence="1">
        <text>guanosine(46) in tRNA + S-adenosyl-L-methionine = N(7)-methylguanosine(46) in tRNA + S-adenosyl-L-homocysteine</text>
        <dbReference type="Rhea" id="RHEA:42708"/>
        <dbReference type="Rhea" id="RHEA-COMP:10188"/>
        <dbReference type="Rhea" id="RHEA-COMP:10189"/>
        <dbReference type="ChEBI" id="CHEBI:57856"/>
        <dbReference type="ChEBI" id="CHEBI:59789"/>
        <dbReference type="ChEBI" id="CHEBI:74269"/>
        <dbReference type="ChEBI" id="CHEBI:74480"/>
        <dbReference type="EC" id="2.1.1.33"/>
    </reaction>
</comment>
<dbReference type="PANTHER" id="PTHR23417:SF14">
    <property type="entry name" value="PENTACOTRIPEPTIDE-REPEAT REGION OF PRORP DOMAIN-CONTAINING PROTEIN"/>
    <property type="match status" value="1"/>
</dbReference>
<evidence type="ECO:0000256" key="4">
    <source>
        <dbReference type="ARBA" id="ARBA00022679"/>
    </source>
</evidence>
<keyword evidence="5" id="KW-0949">S-adenosyl-L-methionine</keyword>
<dbReference type="EC" id="2.1.1.33" evidence="2"/>
<evidence type="ECO:0000256" key="1">
    <source>
        <dbReference type="ARBA" id="ARBA00000142"/>
    </source>
</evidence>
<feature type="compositionally biased region" description="Basic residues" evidence="8">
    <location>
        <begin position="1"/>
        <end position="15"/>
    </location>
</feature>
<organism evidence="9 10">
    <name type="scientific">Stephanodiscus triporus</name>
    <dbReference type="NCBI Taxonomy" id="2934178"/>
    <lineage>
        <taxon>Eukaryota</taxon>
        <taxon>Sar</taxon>
        <taxon>Stramenopiles</taxon>
        <taxon>Ochrophyta</taxon>
        <taxon>Bacillariophyta</taxon>
        <taxon>Coscinodiscophyceae</taxon>
        <taxon>Thalassiosirophycidae</taxon>
        <taxon>Stephanodiscales</taxon>
        <taxon>Stephanodiscaceae</taxon>
        <taxon>Stephanodiscus</taxon>
    </lineage>
</organism>
<dbReference type="AlphaFoldDB" id="A0ABD3NMK4"/>
<keyword evidence="4" id="KW-0808">Transferase</keyword>
<protein>
    <recommendedName>
        <fullName evidence="2">tRNA (guanine(46)-N(7))-methyltransferase</fullName>
        <ecNumber evidence="2">2.1.1.33</ecNumber>
    </recommendedName>
</protein>
<dbReference type="InterPro" id="IPR003358">
    <property type="entry name" value="tRNA_(Gua-N-7)_MeTrfase_Trmb"/>
</dbReference>
<evidence type="ECO:0000313" key="10">
    <source>
        <dbReference type="Proteomes" id="UP001530315"/>
    </source>
</evidence>
<dbReference type="GO" id="GO:0008176">
    <property type="term" value="F:tRNA (guanine(46)-N7)-methyltransferase activity"/>
    <property type="evidence" value="ECO:0007669"/>
    <property type="project" value="UniProtKB-EC"/>
</dbReference>
<evidence type="ECO:0000256" key="2">
    <source>
        <dbReference type="ARBA" id="ARBA00011977"/>
    </source>
</evidence>
<evidence type="ECO:0000313" key="9">
    <source>
        <dbReference type="EMBL" id="KAL3776543.1"/>
    </source>
</evidence>
<dbReference type="Gene3D" id="3.40.50.150">
    <property type="entry name" value="Vaccinia Virus protein VP39"/>
    <property type="match status" value="1"/>
</dbReference>
<evidence type="ECO:0000256" key="7">
    <source>
        <dbReference type="PROSITE-ProRule" id="PRU00708"/>
    </source>
</evidence>
<dbReference type="PROSITE" id="PS51625">
    <property type="entry name" value="SAM_MT_TRMB"/>
    <property type="match status" value="1"/>
</dbReference>
<evidence type="ECO:0000256" key="8">
    <source>
        <dbReference type="SAM" id="MobiDB-lite"/>
    </source>
</evidence>
<feature type="region of interest" description="Disordered" evidence="8">
    <location>
        <begin position="817"/>
        <end position="864"/>
    </location>
</feature>
<evidence type="ECO:0000256" key="3">
    <source>
        <dbReference type="ARBA" id="ARBA00022603"/>
    </source>
</evidence>
<sequence length="864" mass="97272">MYPSNGRKKRRKRSHNQSAETYDCSSELPAAAPHHSRQHDKQQLQRRQIDRQKIHEDKLALSQKLRQLSSQKRLKECVDLYASAAHDELRDAHHGSIVIDCCARCGDVREAERIVREMLSQQSSRKSHHREKTRQHSYFWEDHKQFSYKQVPIQAWTALLKGYAHSGMMARAYSLFDHLCNAHRSAISSIDGEGLEKKNRKKRKTAEVENGPNVRTFNTLLRGCLWTATSLTFGERSSVDSENELVGGVVTAGRAWLLCRDVNITCDSSSYEYYVSILSQSLQCRAAENCLRKMRSEFGIRDCINVGEEEIGLPDDVEPTIIESLVVCLVAIARGFALRGEVEDVRRCAEEALRYLDLSSAYKGSASASFDPPAAIKQTTGGKKAWRDTTTHVNSRDDVNSTGRREESNRLFRSHRQSELRSEASALRDLSQSHLENQADCIATSNASFVAQMMLTRLLYFSGGGTTDRDAMKIAPSATYINVENDTQRWILSLWHSFGLKETVQRLLDDKHDALKNVFITSSSIMPSKQRLSSELCESLRAHVVGEDSVICTKSGRIDFARVFKSLNGNASVSVSDQNKVVHIELGAGSGDWACLQAKLNPSDKYVTVELRADRVAQTFTRCLLHQDQTCGKKTNIPLMNVCCVASECGSFLRDRVAHGSVNTIFVNHPEPPTQTYNDKSTSAEEPAHMLNSQTILSASRCLEPKGKGMLVVVTDNLTYARFICRSLVRMLEGDNFDMQGLSPGEVRDLTLLESFGSSIRLYEGKPSLSIRHYTPKLVEGGHSYFDRLWRTGAGKHAEMRKRYIIGLRTIGVNSDLDSKGAKAQKPSNDGEEKMTTKKKGFEKQMRRNERRLLKKKQLEQKED</sequence>
<comment type="caution">
    <text evidence="9">The sequence shown here is derived from an EMBL/GenBank/DDBJ whole genome shotgun (WGS) entry which is preliminary data.</text>
</comment>
<gene>
    <name evidence="9" type="ORF">ACHAW5_008705</name>
</gene>
<feature type="compositionally biased region" description="Basic and acidic residues" evidence="8">
    <location>
        <begin position="385"/>
        <end position="415"/>
    </location>
</feature>
<dbReference type="Proteomes" id="UP001530315">
    <property type="component" value="Unassembled WGS sequence"/>
</dbReference>
<accession>A0ABD3NMK4</accession>
<feature type="region of interest" description="Disordered" evidence="8">
    <location>
        <begin position="1"/>
        <end position="47"/>
    </location>
</feature>